<organism evidence="1 2">
    <name type="scientific">Paxillus rubicundulus Ve08.2h10</name>
    <dbReference type="NCBI Taxonomy" id="930991"/>
    <lineage>
        <taxon>Eukaryota</taxon>
        <taxon>Fungi</taxon>
        <taxon>Dikarya</taxon>
        <taxon>Basidiomycota</taxon>
        <taxon>Agaricomycotina</taxon>
        <taxon>Agaricomycetes</taxon>
        <taxon>Agaricomycetidae</taxon>
        <taxon>Boletales</taxon>
        <taxon>Paxilineae</taxon>
        <taxon>Paxillaceae</taxon>
        <taxon>Paxillus</taxon>
    </lineage>
</organism>
<name>A0A0D0CWW5_9AGAM</name>
<evidence type="ECO:0000313" key="1">
    <source>
        <dbReference type="EMBL" id="KIK75601.1"/>
    </source>
</evidence>
<reference evidence="2" key="2">
    <citation type="submission" date="2015-01" db="EMBL/GenBank/DDBJ databases">
        <title>Evolutionary Origins and Diversification of the Mycorrhizal Mutualists.</title>
        <authorList>
            <consortium name="DOE Joint Genome Institute"/>
            <consortium name="Mycorrhizal Genomics Consortium"/>
            <person name="Kohler A."/>
            <person name="Kuo A."/>
            <person name="Nagy L.G."/>
            <person name="Floudas D."/>
            <person name="Copeland A."/>
            <person name="Barry K.W."/>
            <person name="Cichocki N."/>
            <person name="Veneault-Fourrey C."/>
            <person name="LaButti K."/>
            <person name="Lindquist E.A."/>
            <person name="Lipzen A."/>
            <person name="Lundell T."/>
            <person name="Morin E."/>
            <person name="Murat C."/>
            <person name="Riley R."/>
            <person name="Ohm R."/>
            <person name="Sun H."/>
            <person name="Tunlid A."/>
            <person name="Henrissat B."/>
            <person name="Grigoriev I.V."/>
            <person name="Hibbett D.S."/>
            <person name="Martin F."/>
        </authorList>
    </citation>
    <scope>NUCLEOTIDE SEQUENCE [LARGE SCALE GENOMIC DNA]</scope>
    <source>
        <strain evidence="2">Ve08.2h10</strain>
    </source>
</reference>
<sequence>TNRCSTSCFLGTDHEGLLDNMNSLPKWNPVLVMDNESIHSLELQLGTCTGPVN</sequence>
<evidence type="ECO:0000313" key="2">
    <source>
        <dbReference type="Proteomes" id="UP000054538"/>
    </source>
</evidence>
<protein>
    <submittedName>
        <fullName evidence="1">Uncharacterized protein</fullName>
    </submittedName>
</protein>
<feature type="non-terminal residue" evidence="1">
    <location>
        <position position="1"/>
    </location>
</feature>
<dbReference type="HOGENOM" id="CLU_3074320_0_0_1"/>
<dbReference type="InParanoid" id="A0A0D0CWW5"/>
<keyword evidence="2" id="KW-1185">Reference proteome</keyword>
<dbReference type="AlphaFoldDB" id="A0A0D0CWW5"/>
<reference evidence="1 2" key="1">
    <citation type="submission" date="2014-04" db="EMBL/GenBank/DDBJ databases">
        <authorList>
            <consortium name="DOE Joint Genome Institute"/>
            <person name="Kuo A."/>
            <person name="Kohler A."/>
            <person name="Jargeat P."/>
            <person name="Nagy L.G."/>
            <person name="Floudas D."/>
            <person name="Copeland A."/>
            <person name="Barry K.W."/>
            <person name="Cichocki N."/>
            <person name="Veneault-Fourrey C."/>
            <person name="LaButti K."/>
            <person name="Lindquist E.A."/>
            <person name="Lipzen A."/>
            <person name="Lundell T."/>
            <person name="Morin E."/>
            <person name="Murat C."/>
            <person name="Sun H."/>
            <person name="Tunlid A."/>
            <person name="Henrissat B."/>
            <person name="Grigoriev I.V."/>
            <person name="Hibbett D.S."/>
            <person name="Martin F."/>
            <person name="Nordberg H.P."/>
            <person name="Cantor M.N."/>
            <person name="Hua S.X."/>
        </authorList>
    </citation>
    <scope>NUCLEOTIDE SEQUENCE [LARGE SCALE GENOMIC DNA]</scope>
    <source>
        <strain evidence="1 2">Ve08.2h10</strain>
    </source>
</reference>
<dbReference type="Proteomes" id="UP000054538">
    <property type="component" value="Unassembled WGS sequence"/>
</dbReference>
<proteinExistence type="predicted"/>
<accession>A0A0D0CWW5</accession>
<gene>
    <name evidence="1" type="ORF">PAXRUDRAFT_835603</name>
</gene>
<dbReference type="EMBL" id="KN827991">
    <property type="protein sequence ID" value="KIK75601.1"/>
    <property type="molecule type" value="Genomic_DNA"/>
</dbReference>